<accession>A0ABY6VI23</accession>
<gene>
    <name evidence="1" type="ORF">SB6411_03209</name>
</gene>
<comment type="caution">
    <text evidence="1">The sequence shown here is derived from an EMBL/GenBank/DDBJ whole genome shotgun (WGS) entry which is preliminary data.</text>
</comment>
<proteinExistence type="predicted"/>
<evidence type="ECO:0000313" key="1">
    <source>
        <dbReference type="EMBL" id="VUS85416.1"/>
    </source>
</evidence>
<reference evidence="1 2" key="1">
    <citation type="submission" date="2019-07" db="EMBL/GenBank/DDBJ databases">
        <authorList>
            <person name="Brisse S."/>
            <person name="Rodrigues C."/>
            <person name="Thorpe H."/>
        </authorList>
    </citation>
    <scope>NUCLEOTIDE SEQUENCE [LARGE SCALE GENOMIC DNA]</scope>
    <source>
        <strain evidence="1">SB6411</strain>
    </source>
</reference>
<protein>
    <submittedName>
        <fullName evidence="1">Uncharacterized protein</fullName>
    </submittedName>
</protein>
<dbReference type="EMBL" id="CABGGS010000045">
    <property type="protein sequence ID" value="VUS85416.1"/>
    <property type="molecule type" value="Genomic_DNA"/>
</dbReference>
<organism evidence="1 2">
    <name type="scientific">Klebsiella spallanzanii</name>
    <dbReference type="NCBI Taxonomy" id="2587528"/>
    <lineage>
        <taxon>Bacteria</taxon>
        <taxon>Pseudomonadati</taxon>
        <taxon>Pseudomonadota</taxon>
        <taxon>Gammaproteobacteria</taxon>
        <taxon>Enterobacterales</taxon>
        <taxon>Enterobacteriaceae</taxon>
        <taxon>Klebsiella/Raoultella group</taxon>
        <taxon>Klebsiella</taxon>
    </lineage>
</organism>
<name>A0ABY6VI23_9ENTR</name>
<evidence type="ECO:0000313" key="2">
    <source>
        <dbReference type="Proteomes" id="UP000317652"/>
    </source>
</evidence>
<sequence length="183" mass="20967">MTAAAIRSLSANSDHRQVFVFDNRMAFLVCATVCRQAVTIIDTLDRETFSDVKWLVNKMEARGLDNIRYLARHSVYSAYINVRRFIFTLAQLKRIVSKKKKRPAGRNNMLPGEALSLAEHIRESLQDSLLPGVYTFLLADTPAAEGDARERKRRLNIRYRIRHKLNLGSRLEYSMLLSLIQAG</sequence>
<keyword evidence="2" id="KW-1185">Reference proteome</keyword>
<dbReference type="Proteomes" id="UP000317652">
    <property type="component" value="Unassembled WGS sequence"/>
</dbReference>